<protein>
    <submittedName>
        <fullName evidence="3">Brinker DNA-binding domain-containing protein</fullName>
    </submittedName>
</protein>
<dbReference type="AlphaFoldDB" id="A0A915NHJ8"/>
<dbReference type="Proteomes" id="UP000887560">
    <property type="component" value="Unplaced"/>
</dbReference>
<evidence type="ECO:0000313" key="2">
    <source>
        <dbReference type="Proteomes" id="UP000887560"/>
    </source>
</evidence>
<proteinExistence type="predicted"/>
<evidence type="ECO:0000313" key="3">
    <source>
        <dbReference type="WBParaSite" id="scf7180000418742.g2843"/>
    </source>
</evidence>
<feature type="domain" description="Brinker DNA-binding" evidence="1">
    <location>
        <begin position="29"/>
        <end position="75"/>
    </location>
</feature>
<name>A0A915NHJ8_9BILA</name>
<evidence type="ECO:0000259" key="1">
    <source>
        <dbReference type="Pfam" id="PF09607"/>
    </source>
</evidence>
<dbReference type="InterPro" id="IPR018586">
    <property type="entry name" value="Brinker_DNA-bd"/>
</dbReference>
<dbReference type="WBParaSite" id="scf7180000418742.g2843">
    <property type="protein sequence ID" value="scf7180000418742.g2843"/>
    <property type="gene ID" value="scf7180000418742.g2843"/>
</dbReference>
<dbReference type="Pfam" id="PF09607">
    <property type="entry name" value="BrkDBD"/>
    <property type="match status" value="1"/>
</dbReference>
<keyword evidence="2" id="KW-1185">Reference proteome</keyword>
<dbReference type="Gene3D" id="1.10.10.60">
    <property type="entry name" value="Homeodomain-like"/>
    <property type="match status" value="1"/>
</dbReference>
<accession>A0A915NHJ8</accession>
<organism evidence="2 3">
    <name type="scientific">Meloidogyne floridensis</name>
    <dbReference type="NCBI Taxonomy" id="298350"/>
    <lineage>
        <taxon>Eukaryota</taxon>
        <taxon>Metazoa</taxon>
        <taxon>Ecdysozoa</taxon>
        <taxon>Nematoda</taxon>
        <taxon>Chromadorea</taxon>
        <taxon>Rhabditida</taxon>
        <taxon>Tylenchina</taxon>
        <taxon>Tylenchomorpha</taxon>
        <taxon>Tylenchoidea</taxon>
        <taxon>Meloidogynidae</taxon>
        <taxon>Meloidogyninae</taxon>
        <taxon>Meloidogyne</taxon>
    </lineage>
</organism>
<reference evidence="3" key="1">
    <citation type="submission" date="2022-11" db="UniProtKB">
        <authorList>
            <consortium name="WormBaseParasite"/>
        </authorList>
    </citation>
    <scope>IDENTIFICATION</scope>
</reference>
<sequence length="140" mass="16195">MSQNEVVINVSEGEASENDEGPSNPKKIRRYFTITKKLEVVDFAKKNSVNAASRNFNVDRKCVKEWMEQEKQLREMWGKGAIKVAVLSTGHDKQRITVMLTARNDGYKCRPFVLLNRRRPDTKVVEKFKNRLFLSWAGFA</sequence>